<comment type="caution">
    <text evidence="1">The sequence shown here is derived from an EMBL/GenBank/DDBJ whole genome shotgun (WGS) entry which is preliminary data.</text>
</comment>
<dbReference type="AlphaFoldDB" id="A0A9J5X1V5"/>
<dbReference type="Proteomes" id="UP000824120">
    <property type="component" value="Chromosome 10"/>
</dbReference>
<keyword evidence="2" id="KW-1185">Reference proteome</keyword>
<reference evidence="1 2" key="1">
    <citation type="submission" date="2020-09" db="EMBL/GenBank/DDBJ databases">
        <title>De no assembly of potato wild relative species, Solanum commersonii.</title>
        <authorList>
            <person name="Cho K."/>
        </authorList>
    </citation>
    <scope>NUCLEOTIDE SEQUENCE [LARGE SCALE GENOMIC DNA]</scope>
    <source>
        <strain evidence="1">LZ3.2</strain>
        <tissue evidence="1">Leaf</tissue>
    </source>
</reference>
<accession>A0A9J5X1V5</accession>
<proteinExistence type="predicted"/>
<dbReference type="EMBL" id="JACXVP010000010">
    <property type="protein sequence ID" value="KAG5581284.1"/>
    <property type="molecule type" value="Genomic_DNA"/>
</dbReference>
<name>A0A9J5X1V5_SOLCO</name>
<protein>
    <submittedName>
        <fullName evidence="1">Uncharacterized protein</fullName>
    </submittedName>
</protein>
<sequence length="175" mass="20098">MSSSQSLRKHNLARAFPQILRRIRVLGMEFLFVDPAECNLHMVREFYANWALKARSHYVMVQGRNVPITPISINDILGTPQDADPLVLTGLIIRHPYQGPDTEFGPTLTTVERHRRNELIMARMYVLEMLFHQNGSRASIDLQLDEVERRYPMNDHANALLGIGPNLREPVDNDI</sequence>
<evidence type="ECO:0000313" key="2">
    <source>
        <dbReference type="Proteomes" id="UP000824120"/>
    </source>
</evidence>
<gene>
    <name evidence="1" type="ORF">H5410_051911</name>
</gene>
<organism evidence="1 2">
    <name type="scientific">Solanum commersonii</name>
    <name type="common">Commerson's wild potato</name>
    <name type="synonym">Commerson's nightshade</name>
    <dbReference type="NCBI Taxonomy" id="4109"/>
    <lineage>
        <taxon>Eukaryota</taxon>
        <taxon>Viridiplantae</taxon>
        <taxon>Streptophyta</taxon>
        <taxon>Embryophyta</taxon>
        <taxon>Tracheophyta</taxon>
        <taxon>Spermatophyta</taxon>
        <taxon>Magnoliopsida</taxon>
        <taxon>eudicotyledons</taxon>
        <taxon>Gunneridae</taxon>
        <taxon>Pentapetalae</taxon>
        <taxon>asterids</taxon>
        <taxon>lamiids</taxon>
        <taxon>Solanales</taxon>
        <taxon>Solanaceae</taxon>
        <taxon>Solanoideae</taxon>
        <taxon>Solaneae</taxon>
        <taxon>Solanum</taxon>
    </lineage>
</organism>
<evidence type="ECO:0000313" key="1">
    <source>
        <dbReference type="EMBL" id="KAG5581284.1"/>
    </source>
</evidence>
<dbReference type="OrthoDB" id="10573825at2759"/>